<comment type="similarity">
    <text evidence="1">Belongs to the helicase family. RecQ subfamily.</text>
</comment>
<evidence type="ECO:0000256" key="12">
    <source>
        <dbReference type="SAM" id="MobiDB-lite"/>
    </source>
</evidence>
<dbReference type="GO" id="GO:0003677">
    <property type="term" value="F:DNA binding"/>
    <property type="evidence" value="ECO:0007669"/>
    <property type="project" value="UniProtKB-KW"/>
</dbReference>
<dbReference type="PROSITE" id="PS51194">
    <property type="entry name" value="HELICASE_CTER"/>
    <property type="match status" value="1"/>
</dbReference>
<feature type="region of interest" description="Disordered" evidence="12">
    <location>
        <begin position="715"/>
        <end position="737"/>
    </location>
</feature>
<dbReference type="InterPro" id="IPR011545">
    <property type="entry name" value="DEAD/DEAH_box_helicase_dom"/>
</dbReference>
<keyword evidence="16" id="KW-0347">Helicase</keyword>
<feature type="region of interest" description="Disordered" evidence="12">
    <location>
        <begin position="1"/>
        <end position="45"/>
    </location>
</feature>
<feature type="region of interest" description="Disordered" evidence="12">
    <location>
        <begin position="59"/>
        <end position="140"/>
    </location>
</feature>
<keyword evidence="4 11" id="KW-0863">Zinc-finger</keyword>
<dbReference type="GO" id="GO:0005524">
    <property type="term" value="F:ATP binding"/>
    <property type="evidence" value="ECO:0007669"/>
    <property type="project" value="UniProtKB-KW"/>
</dbReference>
<sequence>MASASMSPARSMQPLALTLSLPHNPSSILAPKPSAPSHPTIKGRLNSRQNSVSLNSLLSVESPSHPEQQPQSTSPQQSQQHNQHFEARRRRKHRAKSRIARPKDAMPGYRRRRFHASYSSKNRNKFKPQSTSAPGGAAHFDRGVTSATYYNRPGAVPDHDEQNRLQQIPPPLCLVHSQPAVLLTCKKAGPNRGRIFFKCSIKASAQCDFFRWADDACAPVSDADSHTPLSQPATHAAAIEEVSDDDPDALRDVLRRVFGHEHFRPAQQQAISCLLSSRSTVALIPTGGGKSLIYQMFAAVRPGLVVVVTPLISLMQDQLRNLPKDLPGVCFRSGQQADVLAETERRICSGQAKILFISPERLFSDRFRRLMGAKDGPRVSLIVVDEVHCISQWSHNFRTSYLRIPHALFGGNGTSPVFGTNDPPVLALTATATKQTLEDICQCLKIDVDDGVIQCNGNRENLKLSLSRVGTTIDAKAYELVRRLKMEPFSSVLGICDETNGSTSENRENCVAESDVQPPQKKRRKTSKIEDDLSIGWGSNLNFTKRVRANSKIQRRKHSGSLIVYVTKQKDCEVVRNYLQSSSLYLRGKIEMYHAGMYQREREKVQALFEKGSIAILVATVAFGMGLDYSSVKGVIHFDVPSSIEAYWQEVGRAGRRGDEAYCLVFLNSFNVHRILSRSHSDGIDKSTIRQFMRKLVATKFDLKTMTQRTREFLDARADASSDSSDDGIEKNRDRQSREEAVIDRDCSCCMMRLTQYDLNRNVDMRFETAETICAIIERELAGFRLLKECNTKIKARFYSQAPDTLVKRPPKAVRAQDRMIIDSVLKHGKHSGGQYTLDLRDAAFREDQVVGSLRRLQEARHISFEMFEKGIEVECDSVCFETLKEKMDALVGLVYQKLANIEAVRVRKALAVARLFSQADELLSDMEQSAFLHSTIRAYFDGEEVSEEWRRDGEQLLCNWGKPTADRIKQIRNVTIEVMNEEKCGSRGPQSSRQITRILHGMDSAAFRAKDWYSQRHWGRFVDVAFEEAKKVVGQVLRERHERLGNRSKPRNEVK</sequence>
<keyword evidence="3" id="KW-0547">Nucleotide-binding</keyword>
<dbReference type="InterPro" id="IPR002464">
    <property type="entry name" value="DNA/RNA_helicase_DEAH_CS"/>
</dbReference>
<dbReference type="PROSITE" id="PS51192">
    <property type="entry name" value="HELICASE_ATP_BIND_1"/>
    <property type="match status" value="1"/>
</dbReference>
<reference evidence="16 17" key="1">
    <citation type="journal article" date="2018" name="Mol. Biol. Evol.">
        <title>Analysis of the draft genome of the red seaweed Gracilariopsis chorda provides insights into genome size evolution in Rhodophyta.</title>
        <authorList>
            <person name="Lee J."/>
            <person name="Yang E.C."/>
            <person name="Graf L."/>
            <person name="Yang J.H."/>
            <person name="Qiu H."/>
            <person name="Zel Zion U."/>
            <person name="Chan C.X."/>
            <person name="Stephens T.G."/>
            <person name="Weber A.P.M."/>
            <person name="Boo G.H."/>
            <person name="Boo S.M."/>
            <person name="Kim K.M."/>
            <person name="Shin Y."/>
            <person name="Jung M."/>
            <person name="Lee S.J."/>
            <person name="Yim H.S."/>
            <person name="Lee J.H."/>
            <person name="Bhattacharya D."/>
            <person name="Yoon H.S."/>
        </authorList>
    </citation>
    <scope>NUCLEOTIDE SEQUENCE [LARGE SCALE GENOMIC DNA]</scope>
    <source>
        <strain evidence="16 17">SKKU-2015</strain>
        <tissue evidence="16">Whole body</tissue>
    </source>
</reference>
<dbReference type="PROSITE" id="PS51999">
    <property type="entry name" value="ZF_GRF"/>
    <property type="match status" value="1"/>
</dbReference>
<feature type="compositionally biased region" description="Polar residues" evidence="12">
    <location>
        <begin position="117"/>
        <end position="133"/>
    </location>
</feature>
<dbReference type="PANTHER" id="PTHR13710:SF108">
    <property type="entry name" value="ATP-DEPENDENT DNA HELICASE Q4"/>
    <property type="match status" value="1"/>
</dbReference>
<dbReference type="Pfam" id="PF06839">
    <property type="entry name" value="Zn_ribbon_GRF"/>
    <property type="match status" value="1"/>
</dbReference>
<dbReference type="OrthoDB" id="10261556at2759"/>
<feature type="compositionally biased region" description="Basic residues" evidence="12">
    <location>
        <begin position="87"/>
        <end position="100"/>
    </location>
</feature>
<dbReference type="InterPro" id="IPR027417">
    <property type="entry name" value="P-loop_NTPase"/>
</dbReference>
<dbReference type="SMART" id="SM00490">
    <property type="entry name" value="HELICc"/>
    <property type="match status" value="1"/>
</dbReference>
<evidence type="ECO:0000256" key="2">
    <source>
        <dbReference type="ARBA" id="ARBA00022723"/>
    </source>
</evidence>
<feature type="compositionally biased region" description="Low complexity" evidence="12">
    <location>
        <begin position="59"/>
        <end position="82"/>
    </location>
</feature>
<evidence type="ECO:0000256" key="11">
    <source>
        <dbReference type="PROSITE-ProRule" id="PRU01343"/>
    </source>
</evidence>
<dbReference type="SMART" id="SM00487">
    <property type="entry name" value="DEXDc"/>
    <property type="match status" value="1"/>
</dbReference>
<evidence type="ECO:0000256" key="1">
    <source>
        <dbReference type="ARBA" id="ARBA00005446"/>
    </source>
</evidence>
<keyword evidence="6" id="KW-0862">Zinc</keyword>
<dbReference type="GO" id="GO:0043138">
    <property type="term" value="F:3'-5' DNA helicase activity"/>
    <property type="evidence" value="ECO:0007669"/>
    <property type="project" value="UniProtKB-EC"/>
</dbReference>
<dbReference type="GO" id="GO:0000724">
    <property type="term" value="P:double-strand break repair via homologous recombination"/>
    <property type="evidence" value="ECO:0007669"/>
    <property type="project" value="TreeGrafter"/>
</dbReference>
<feature type="domain" description="Helicase C-terminal" evidence="14">
    <location>
        <begin position="545"/>
        <end position="714"/>
    </location>
</feature>
<gene>
    <name evidence="16" type="ORF">BWQ96_06285</name>
</gene>
<keyword evidence="8" id="KW-0238">DNA-binding</keyword>
<dbReference type="Gene3D" id="3.40.50.300">
    <property type="entry name" value="P-loop containing nucleotide triphosphate hydrolases"/>
    <property type="match status" value="2"/>
</dbReference>
<dbReference type="STRING" id="448386.A0A2V3IPG0"/>
<dbReference type="Pfam" id="PF00271">
    <property type="entry name" value="Helicase_C"/>
    <property type="match status" value="1"/>
</dbReference>
<evidence type="ECO:0000256" key="3">
    <source>
        <dbReference type="ARBA" id="ARBA00022741"/>
    </source>
</evidence>
<dbReference type="GO" id="GO:0008270">
    <property type="term" value="F:zinc ion binding"/>
    <property type="evidence" value="ECO:0007669"/>
    <property type="project" value="UniProtKB-KW"/>
</dbReference>
<evidence type="ECO:0000256" key="9">
    <source>
        <dbReference type="ARBA" id="ARBA00034617"/>
    </source>
</evidence>
<evidence type="ECO:0000256" key="10">
    <source>
        <dbReference type="ARBA" id="ARBA00034808"/>
    </source>
</evidence>
<evidence type="ECO:0000256" key="4">
    <source>
        <dbReference type="ARBA" id="ARBA00022771"/>
    </source>
</evidence>
<dbReference type="PROSITE" id="PS00690">
    <property type="entry name" value="DEAH_ATP_HELICASE"/>
    <property type="match status" value="1"/>
</dbReference>
<dbReference type="InterPro" id="IPR010666">
    <property type="entry name" value="Znf_GRF"/>
</dbReference>
<dbReference type="GO" id="GO:0016787">
    <property type="term" value="F:hydrolase activity"/>
    <property type="evidence" value="ECO:0007669"/>
    <property type="project" value="UniProtKB-KW"/>
</dbReference>
<keyword evidence="7" id="KW-0067">ATP-binding</keyword>
<feature type="region of interest" description="Disordered" evidence="12">
    <location>
        <begin position="501"/>
        <end position="527"/>
    </location>
</feature>
<keyword evidence="2" id="KW-0479">Metal-binding</keyword>
<feature type="compositionally biased region" description="Low complexity" evidence="12">
    <location>
        <begin position="1"/>
        <end position="12"/>
    </location>
</feature>
<evidence type="ECO:0000256" key="8">
    <source>
        <dbReference type="ARBA" id="ARBA00023125"/>
    </source>
</evidence>
<organism evidence="16 17">
    <name type="scientific">Gracilariopsis chorda</name>
    <dbReference type="NCBI Taxonomy" id="448386"/>
    <lineage>
        <taxon>Eukaryota</taxon>
        <taxon>Rhodophyta</taxon>
        <taxon>Florideophyceae</taxon>
        <taxon>Rhodymeniophycidae</taxon>
        <taxon>Gracilariales</taxon>
        <taxon>Gracilariaceae</taxon>
        <taxon>Gracilariopsis</taxon>
    </lineage>
</organism>
<dbReference type="EC" id="5.6.2.4" evidence="10"/>
<comment type="caution">
    <text evidence="16">The sequence shown here is derived from an EMBL/GenBank/DDBJ whole genome shotgun (WGS) entry which is preliminary data.</text>
</comment>
<dbReference type="AlphaFoldDB" id="A0A2V3IPG0"/>
<dbReference type="InterPro" id="IPR014001">
    <property type="entry name" value="Helicase_ATP-bd"/>
</dbReference>
<dbReference type="Pfam" id="PF00270">
    <property type="entry name" value="DEAD"/>
    <property type="match status" value="1"/>
</dbReference>
<protein>
    <recommendedName>
        <fullName evidence="10">DNA 3'-5' helicase</fullName>
        <ecNumber evidence="10">5.6.2.4</ecNumber>
    </recommendedName>
</protein>
<evidence type="ECO:0000256" key="7">
    <source>
        <dbReference type="ARBA" id="ARBA00022840"/>
    </source>
</evidence>
<accession>A0A2V3IPG0</accession>
<dbReference type="GO" id="GO:0005737">
    <property type="term" value="C:cytoplasm"/>
    <property type="evidence" value="ECO:0007669"/>
    <property type="project" value="TreeGrafter"/>
</dbReference>
<dbReference type="GO" id="GO:0009378">
    <property type="term" value="F:four-way junction helicase activity"/>
    <property type="evidence" value="ECO:0007669"/>
    <property type="project" value="TreeGrafter"/>
</dbReference>
<keyword evidence="5" id="KW-0378">Hydrolase</keyword>
<evidence type="ECO:0000256" key="5">
    <source>
        <dbReference type="ARBA" id="ARBA00022801"/>
    </source>
</evidence>
<evidence type="ECO:0000313" key="16">
    <source>
        <dbReference type="EMBL" id="PXF43975.1"/>
    </source>
</evidence>
<evidence type="ECO:0000259" key="14">
    <source>
        <dbReference type="PROSITE" id="PS51194"/>
    </source>
</evidence>
<keyword evidence="17" id="KW-1185">Reference proteome</keyword>
<proteinExistence type="inferred from homology"/>
<feature type="domain" description="Helicase ATP-binding" evidence="13">
    <location>
        <begin position="271"/>
        <end position="450"/>
    </location>
</feature>
<dbReference type="GO" id="GO:0005634">
    <property type="term" value="C:nucleus"/>
    <property type="evidence" value="ECO:0007669"/>
    <property type="project" value="TreeGrafter"/>
</dbReference>
<name>A0A2V3IPG0_9FLOR</name>
<evidence type="ECO:0000259" key="15">
    <source>
        <dbReference type="PROSITE" id="PS51999"/>
    </source>
</evidence>
<dbReference type="Proteomes" id="UP000247409">
    <property type="component" value="Unassembled WGS sequence"/>
</dbReference>
<feature type="compositionally biased region" description="Basic and acidic residues" evidence="12">
    <location>
        <begin position="728"/>
        <end position="737"/>
    </location>
</feature>
<evidence type="ECO:0000256" key="6">
    <source>
        <dbReference type="ARBA" id="ARBA00022833"/>
    </source>
</evidence>
<dbReference type="EMBL" id="NBIV01000106">
    <property type="protein sequence ID" value="PXF43975.1"/>
    <property type="molecule type" value="Genomic_DNA"/>
</dbReference>
<evidence type="ECO:0000259" key="13">
    <source>
        <dbReference type="PROSITE" id="PS51192"/>
    </source>
</evidence>
<dbReference type="PANTHER" id="PTHR13710">
    <property type="entry name" value="DNA HELICASE RECQ FAMILY MEMBER"/>
    <property type="match status" value="1"/>
</dbReference>
<dbReference type="InterPro" id="IPR001650">
    <property type="entry name" value="Helicase_C-like"/>
</dbReference>
<feature type="domain" description="GRF-type" evidence="15">
    <location>
        <begin position="173"/>
        <end position="216"/>
    </location>
</feature>
<dbReference type="SUPFAM" id="SSF52540">
    <property type="entry name" value="P-loop containing nucleoside triphosphate hydrolases"/>
    <property type="match status" value="1"/>
</dbReference>
<dbReference type="GO" id="GO:0005694">
    <property type="term" value="C:chromosome"/>
    <property type="evidence" value="ECO:0007669"/>
    <property type="project" value="TreeGrafter"/>
</dbReference>
<comment type="catalytic activity">
    <reaction evidence="9">
        <text>Couples ATP hydrolysis with the unwinding of duplex DNA by translocating in the 3'-5' direction.</text>
        <dbReference type="EC" id="5.6.2.4"/>
    </reaction>
</comment>
<evidence type="ECO:0000313" key="17">
    <source>
        <dbReference type="Proteomes" id="UP000247409"/>
    </source>
</evidence>